<keyword evidence="9" id="KW-1185">Reference proteome</keyword>
<feature type="transmembrane region" description="Helical" evidence="6">
    <location>
        <begin position="103"/>
        <end position="124"/>
    </location>
</feature>
<feature type="transmembrane region" description="Helical" evidence="6">
    <location>
        <begin position="136"/>
        <end position="160"/>
    </location>
</feature>
<feature type="transmembrane region" description="Helical" evidence="6">
    <location>
        <begin position="25"/>
        <end position="48"/>
    </location>
</feature>
<evidence type="ECO:0000256" key="6">
    <source>
        <dbReference type="SAM" id="Phobius"/>
    </source>
</evidence>
<dbReference type="InterPro" id="IPR052337">
    <property type="entry name" value="SAT4-like"/>
</dbReference>
<dbReference type="InterPro" id="IPR049326">
    <property type="entry name" value="Rhodopsin_dom_fungi"/>
</dbReference>
<evidence type="ECO:0000256" key="5">
    <source>
        <dbReference type="ARBA" id="ARBA00038359"/>
    </source>
</evidence>
<comment type="caution">
    <text evidence="8">The sequence shown here is derived from an EMBL/GenBank/DDBJ whole genome shotgun (WGS) entry which is preliminary data.</text>
</comment>
<evidence type="ECO:0000313" key="9">
    <source>
        <dbReference type="Proteomes" id="UP001583177"/>
    </source>
</evidence>
<feature type="transmembrane region" description="Helical" evidence="6">
    <location>
        <begin position="60"/>
        <end position="83"/>
    </location>
</feature>
<comment type="similarity">
    <text evidence="5">Belongs to the SAT4 family.</text>
</comment>
<comment type="subcellular location">
    <subcellularLocation>
        <location evidence="1">Membrane</location>
        <topology evidence="1">Multi-pass membrane protein</topology>
    </subcellularLocation>
</comment>
<organism evidence="8 9">
    <name type="scientific">Diaporthe australafricana</name>
    <dbReference type="NCBI Taxonomy" id="127596"/>
    <lineage>
        <taxon>Eukaryota</taxon>
        <taxon>Fungi</taxon>
        <taxon>Dikarya</taxon>
        <taxon>Ascomycota</taxon>
        <taxon>Pezizomycotina</taxon>
        <taxon>Sordariomycetes</taxon>
        <taxon>Sordariomycetidae</taxon>
        <taxon>Diaporthales</taxon>
        <taxon>Diaporthaceae</taxon>
        <taxon>Diaporthe</taxon>
    </lineage>
</organism>
<evidence type="ECO:0000256" key="2">
    <source>
        <dbReference type="ARBA" id="ARBA00022692"/>
    </source>
</evidence>
<feature type="domain" description="Rhodopsin" evidence="7">
    <location>
        <begin position="44"/>
        <end position="294"/>
    </location>
</feature>
<gene>
    <name evidence="8" type="ORF">Daus18300_013045</name>
</gene>
<evidence type="ECO:0000256" key="3">
    <source>
        <dbReference type="ARBA" id="ARBA00022989"/>
    </source>
</evidence>
<sequence length="392" mass="43508">MATLIDLIGVVDNLGEEQPVLNRRAAILGIVISFQILTTICVVFRLYTRFFIMRSPWWDDLFVALSLLSVTIGGISICVMTTTGMGKHILLLPADVFEGYLRAFYIANATYPGSTAFIKLALLFQYLRIYEKGSKFYFTTLAAIVFTSLWGLAYSILGWIPTVPVAGFWQLEMPATRYGYGSLDVKSFVGTYESHAAVNMLLDAIVLAIAVPMFFKQGMRKNSYWGLLGLFVLGGVVNMLSIWRLQSIVETRAATLPTFDPTWYGTTPIVLSCMEVDIAAICASLPVFWPVIQKSIGSVIIVTHEVKITREQRLTGDGSDQGVELRRQRSEEVLLEDGDALPIQMNRSSFGSGDYYRNSFTSKQQMGPVASLGRVTSTRVQCKATDENETVP</sequence>
<accession>A0ABR3W0I9</accession>
<evidence type="ECO:0000313" key="8">
    <source>
        <dbReference type="EMBL" id="KAL1850117.1"/>
    </source>
</evidence>
<evidence type="ECO:0000256" key="1">
    <source>
        <dbReference type="ARBA" id="ARBA00004141"/>
    </source>
</evidence>
<keyword evidence="4 6" id="KW-0472">Membrane</keyword>
<keyword evidence="2 6" id="KW-0812">Transmembrane</keyword>
<feature type="transmembrane region" description="Helical" evidence="6">
    <location>
        <begin position="196"/>
        <end position="215"/>
    </location>
</feature>
<protein>
    <recommendedName>
        <fullName evidence="7">Rhodopsin domain-containing protein</fullName>
    </recommendedName>
</protein>
<evidence type="ECO:0000259" key="7">
    <source>
        <dbReference type="Pfam" id="PF20684"/>
    </source>
</evidence>
<keyword evidence="3 6" id="KW-1133">Transmembrane helix</keyword>
<dbReference type="Proteomes" id="UP001583177">
    <property type="component" value="Unassembled WGS sequence"/>
</dbReference>
<dbReference type="PANTHER" id="PTHR33048">
    <property type="entry name" value="PTH11-LIKE INTEGRAL MEMBRANE PROTEIN (AFU_ORTHOLOGUE AFUA_5G11245)"/>
    <property type="match status" value="1"/>
</dbReference>
<reference evidence="8 9" key="1">
    <citation type="journal article" date="2024" name="IMA Fungus">
        <title>IMA Genome - F19 : A genome assembly and annotation guide to empower mycologists, including annotated draft genome sequences of Ceratocystis pirilliformis, Diaporthe australafricana, Fusarium ophioides, Paecilomyces lecythidis, and Sporothrix stenoceras.</title>
        <authorList>
            <person name="Aylward J."/>
            <person name="Wilson A.M."/>
            <person name="Visagie C.M."/>
            <person name="Spraker J."/>
            <person name="Barnes I."/>
            <person name="Buitendag C."/>
            <person name="Ceriani C."/>
            <person name="Del Mar Angel L."/>
            <person name="du Plessis D."/>
            <person name="Fuchs T."/>
            <person name="Gasser K."/>
            <person name="Kramer D."/>
            <person name="Li W."/>
            <person name="Munsamy K."/>
            <person name="Piso A."/>
            <person name="Price J.L."/>
            <person name="Sonnekus B."/>
            <person name="Thomas C."/>
            <person name="van der Nest A."/>
            <person name="van Dijk A."/>
            <person name="van Heerden A."/>
            <person name="van Vuuren N."/>
            <person name="Yilmaz N."/>
            <person name="Duong T.A."/>
            <person name="van der Merwe N.A."/>
            <person name="Wingfield M.J."/>
            <person name="Wingfield B.D."/>
        </authorList>
    </citation>
    <scope>NUCLEOTIDE SEQUENCE [LARGE SCALE GENOMIC DNA]</scope>
    <source>
        <strain evidence="8 9">CMW 18300</strain>
    </source>
</reference>
<evidence type="ECO:0000256" key="4">
    <source>
        <dbReference type="ARBA" id="ARBA00023136"/>
    </source>
</evidence>
<feature type="transmembrane region" description="Helical" evidence="6">
    <location>
        <begin position="224"/>
        <end position="243"/>
    </location>
</feature>
<dbReference type="PANTHER" id="PTHR33048:SF47">
    <property type="entry name" value="INTEGRAL MEMBRANE PROTEIN-RELATED"/>
    <property type="match status" value="1"/>
</dbReference>
<dbReference type="EMBL" id="JAWRVE010000191">
    <property type="protein sequence ID" value="KAL1850117.1"/>
    <property type="molecule type" value="Genomic_DNA"/>
</dbReference>
<proteinExistence type="inferred from homology"/>
<dbReference type="Pfam" id="PF20684">
    <property type="entry name" value="Fung_rhodopsin"/>
    <property type="match status" value="1"/>
</dbReference>
<name>A0ABR3W0I9_9PEZI</name>